<evidence type="ECO:0000256" key="3">
    <source>
        <dbReference type="SAM" id="MobiDB-lite"/>
    </source>
</evidence>
<sequence>FSISFLTFQFPTIPTSHYPPSFTSPGAAERWCFFPQKRPSSTDLDLLSPPLPVRSSPRATEVFLHLLRPPPRRPLPPPRLPPAPLPSPLQRQSRCLLCAHGLRRHSPEERRRGRRSRVSSAGAPGSSSAASSSSSAVDFLTLCHRLKNTKRAGWVRHGIREPESVVDHMHRMGVMALISSDLPGVDRERLGKVGSRFSIVAIGMTPRLLFLLEYQFAHTVSSPICGHQVQGAPSEFYGARKWSRGYGSLSLSLSLVSLAEQRGRTLLFSDLEELLSDCSQAKCIQSWVAKRKLKPRRGQVVELCHACLLRDIALFSHATNPVRTDLPCGFYLFLDQLLRYKQQVLLHAVSDRVLGTDRLEVLVDPLLPGRRITVVLRAGSMNKGICLCVSLPCLLLLSPSLSLHEEMIRIQ</sequence>
<dbReference type="SUPFAM" id="SSF109604">
    <property type="entry name" value="HD-domain/PDEase-like"/>
    <property type="match status" value="1"/>
</dbReference>
<dbReference type="AlphaFoldDB" id="A0A843VND1"/>
<keyword evidence="1" id="KW-0479">Metal-binding</keyword>
<comment type="caution">
    <text evidence="5">The sequence shown here is derived from an EMBL/GenBank/DDBJ whole genome shotgun (WGS) entry which is preliminary data.</text>
</comment>
<feature type="domain" description="HD" evidence="4">
    <location>
        <begin position="144"/>
        <end position="191"/>
    </location>
</feature>
<dbReference type="GO" id="GO:0005737">
    <property type="term" value="C:cytoplasm"/>
    <property type="evidence" value="ECO:0007669"/>
    <property type="project" value="TreeGrafter"/>
</dbReference>
<accession>A0A843VND1</accession>
<evidence type="ECO:0000256" key="2">
    <source>
        <dbReference type="ARBA" id="ARBA00022801"/>
    </source>
</evidence>
<dbReference type="GO" id="GO:0002953">
    <property type="term" value="F:5'-deoxynucleotidase activity"/>
    <property type="evidence" value="ECO:0007669"/>
    <property type="project" value="InterPro"/>
</dbReference>
<dbReference type="EMBL" id="NMUH01002524">
    <property type="protein sequence ID" value="MQM00523.1"/>
    <property type="molecule type" value="Genomic_DNA"/>
</dbReference>
<feature type="compositionally biased region" description="Pro residues" evidence="3">
    <location>
        <begin position="68"/>
        <end position="87"/>
    </location>
</feature>
<feature type="non-terminal residue" evidence="5">
    <location>
        <position position="1"/>
    </location>
</feature>
<evidence type="ECO:0000259" key="4">
    <source>
        <dbReference type="Pfam" id="PF13023"/>
    </source>
</evidence>
<name>A0A843VND1_COLES</name>
<evidence type="ECO:0000313" key="6">
    <source>
        <dbReference type="Proteomes" id="UP000652761"/>
    </source>
</evidence>
<evidence type="ECO:0000313" key="5">
    <source>
        <dbReference type="EMBL" id="MQM00523.1"/>
    </source>
</evidence>
<gene>
    <name evidence="5" type="ORF">Taro_033259</name>
</gene>
<protein>
    <recommendedName>
        <fullName evidence="4">HD domain-containing protein</fullName>
    </recommendedName>
</protein>
<dbReference type="InterPro" id="IPR006674">
    <property type="entry name" value="HD_domain"/>
</dbReference>
<dbReference type="Proteomes" id="UP000652761">
    <property type="component" value="Unassembled WGS sequence"/>
</dbReference>
<keyword evidence="6" id="KW-1185">Reference proteome</keyword>
<dbReference type="PANTHER" id="PTHR11845:SF13">
    <property type="entry name" value="5'-DEOXYNUCLEOTIDASE HDDC2"/>
    <property type="match status" value="1"/>
</dbReference>
<feature type="region of interest" description="Disordered" evidence="3">
    <location>
        <begin position="100"/>
        <end position="132"/>
    </location>
</feature>
<dbReference type="InterPro" id="IPR039356">
    <property type="entry name" value="YfbR/HDDC2"/>
</dbReference>
<proteinExistence type="predicted"/>
<dbReference type="Pfam" id="PF13023">
    <property type="entry name" value="HD_3"/>
    <property type="match status" value="1"/>
</dbReference>
<dbReference type="OrthoDB" id="10254258at2759"/>
<dbReference type="GO" id="GO:0046872">
    <property type="term" value="F:metal ion binding"/>
    <property type="evidence" value="ECO:0007669"/>
    <property type="project" value="UniProtKB-KW"/>
</dbReference>
<evidence type="ECO:0000256" key="1">
    <source>
        <dbReference type="ARBA" id="ARBA00022723"/>
    </source>
</evidence>
<reference evidence="5" key="1">
    <citation type="submission" date="2017-07" db="EMBL/GenBank/DDBJ databases">
        <title>Taro Niue Genome Assembly and Annotation.</title>
        <authorList>
            <person name="Atibalentja N."/>
            <person name="Keating K."/>
            <person name="Fields C.J."/>
        </authorList>
    </citation>
    <scope>NUCLEOTIDE SEQUENCE</scope>
    <source>
        <strain evidence="5">Niue_2</strain>
        <tissue evidence="5">Leaf</tissue>
    </source>
</reference>
<dbReference type="PANTHER" id="PTHR11845">
    <property type="entry name" value="5'-DEOXYNUCLEOTIDASE HDDC2"/>
    <property type="match status" value="1"/>
</dbReference>
<feature type="region of interest" description="Disordered" evidence="3">
    <location>
        <begin position="67"/>
        <end position="88"/>
    </location>
</feature>
<feature type="compositionally biased region" description="Low complexity" evidence="3">
    <location>
        <begin position="118"/>
        <end position="132"/>
    </location>
</feature>
<keyword evidence="2" id="KW-0378">Hydrolase</keyword>
<dbReference type="Gene3D" id="1.10.3210.10">
    <property type="entry name" value="Hypothetical protein af1432"/>
    <property type="match status" value="1"/>
</dbReference>
<organism evidence="5 6">
    <name type="scientific">Colocasia esculenta</name>
    <name type="common">Wild taro</name>
    <name type="synonym">Arum esculentum</name>
    <dbReference type="NCBI Taxonomy" id="4460"/>
    <lineage>
        <taxon>Eukaryota</taxon>
        <taxon>Viridiplantae</taxon>
        <taxon>Streptophyta</taxon>
        <taxon>Embryophyta</taxon>
        <taxon>Tracheophyta</taxon>
        <taxon>Spermatophyta</taxon>
        <taxon>Magnoliopsida</taxon>
        <taxon>Liliopsida</taxon>
        <taxon>Araceae</taxon>
        <taxon>Aroideae</taxon>
        <taxon>Colocasieae</taxon>
        <taxon>Colocasia</taxon>
    </lineage>
</organism>